<feature type="transmembrane region" description="Helical" evidence="7">
    <location>
        <begin position="41"/>
        <end position="60"/>
    </location>
</feature>
<evidence type="ECO:0000256" key="4">
    <source>
        <dbReference type="ARBA" id="ARBA00022989"/>
    </source>
</evidence>
<evidence type="ECO:0008006" key="10">
    <source>
        <dbReference type="Google" id="ProtNLM"/>
    </source>
</evidence>
<comment type="subcellular location">
    <subcellularLocation>
        <location evidence="1">Membrane</location>
        <topology evidence="1">Multi-pass membrane protein</topology>
    </subcellularLocation>
</comment>
<feature type="transmembrane region" description="Helical" evidence="7">
    <location>
        <begin position="364"/>
        <end position="385"/>
    </location>
</feature>
<dbReference type="FunFam" id="1.20.1250.20:FF:000013">
    <property type="entry name" value="MFS general substrate transporter"/>
    <property type="match status" value="1"/>
</dbReference>
<keyword evidence="5 7" id="KW-0472">Membrane</keyword>
<feature type="transmembrane region" description="Helical" evidence="7">
    <location>
        <begin position="424"/>
        <end position="451"/>
    </location>
</feature>
<evidence type="ECO:0000313" key="9">
    <source>
        <dbReference type="Proteomes" id="UP000039046"/>
    </source>
</evidence>
<evidence type="ECO:0000256" key="3">
    <source>
        <dbReference type="ARBA" id="ARBA00022692"/>
    </source>
</evidence>
<dbReference type="InterPro" id="IPR036259">
    <property type="entry name" value="MFS_trans_sf"/>
</dbReference>
<evidence type="ECO:0000313" key="8">
    <source>
        <dbReference type="EMBL" id="CEJ90317.1"/>
    </source>
</evidence>
<dbReference type="InterPro" id="IPR011701">
    <property type="entry name" value="MFS"/>
</dbReference>
<feature type="transmembrane region" description="Helical" evidence="7">
    <location>
        <begin position="397"/>
        <end position="418"/>
    </location>
</feature>
<evidence type="ECO:0000256" key="7">
    <source>
        <dbReference type="SAM" id="Phobius"/>
    </source>
</evidence>
<dbReference type="Proteomes" id="UP000039046">
    <property type="component" value="Unassembled WGS sequence"/>
</dbReference>
<feature type="transmembrane region" description="Helical" evidence="7">
    <location>
        <begin position="140"/>
        <end position="157"/>
    </location>
</feature>
<protein>
    <recommendedName>
        <fullName evidence="10">Major facilitator superfamily (MFS) profile domain-containing protein</fullName>
    </recommendedName>
</protein>
<dbReference type="OrthoDB" id="310895at2759"/>
<dbReference type="GO" id="GO:0016020">
    <property type="term" value="C:membrane"/>
    <property type="evidence" value="ECO:0007669"/>
    <property type="project" value="UniProtKB-SubCell"/>
</dbReference>
<dbReference type="HOGENOM" id="CLU_001265_0_1_1"/>
<feature type="region of interest" description="Disordered" evidence="6">
    <location>
        <begin position="459"/>
        <end position="484"/>
    </location>
</feature>
<dbReference type="PANTHER" id="PTHR43791:SF54">
    <property type="entry name" value="MAJOR FACILITATOR SUPERFAMILY (MFS) PROFILE DOMAIN-CONTAINING PROTEIN-RELATED"/>
    <property type="match status" value="1"/>
</dbReference>
<dbReference type="FunFam" id="1.20.1250.20:FF:000057">
    <property type="entry name" value="MFS general substrate transporter"/>
    <property type="match status" value="1"/>
</dbReference>
<keyword evidence="3 7" id="KW-0812">Transmembrane</keyword>
<evidence type="ECO:0000256" key="2">
    <source>
        <dbReference type="ARBA" id="ARBA00022448"/>
    </source>
</evidence>
<reference evidence="8 9" key="1">
    <citation type="journal article" date="2015" name="Genome Announc.">
        <title>Draft Genome Sequence and Gene Annotation of the Entomopathogenic Fungus Verticillium hemipterigenum.</title>
        <authorList>
            <person name="Horn F."/>
            <person name="Habel A."/>
            <person name="Scharf D.H."/>
            <person name="Dworschak J."/>
            <person name="Brakhage A.A."/>
            <person name="Guthke R."/>
            <person name="Hertweck C."/>
            <person name="Linde J."/>
        </authorList>
    </citation>
    <scope>NUCLEOTIDE SEQUENCE [LARGE SCALE GENOMIC DNA]</scope>
</reference>
<evidence type="ECO:0000256" key="5">
    <source>
        <dbReference type="ARBA" id="ARBA00023136"/>
    </source>
</evidence>
<evidence type="ECO:0000256" key="1">
    <source>
        <dbReference type="ARBA" id="ARBA00004141"/>
    </source>
</evidence>
<keyword evidence="2" id="KW-0813">Transport</keyword>
<dbReference type="GO" id="GO:0022857">
    <property type="term" value="F:transmembrane transporter activity"/>
    <property type="evidence" value="ECO:0007669"/>
    <property type="project" value="InterPro"/>
</dbReference>
<keyword evidence="9" id="KW-1185">Reference proteome</keyword>
<dbReference type="SUPFAM" id="SSF103473">
    <property type="entry name" value="MFS general substrate transporter"/>
    <property type="match status" value="1"/>
</dbReference>
<feature type="transmembrane region" description="Helical" evidence="7">
    <location>
        <begin position="202"/>
        <end position="224"/>
    </location>
</feature>
<name>A0A0A1TKC4_9HYPO</name>
<dbReference type="EMBL" id="CDHN01000003">
    <property type="protein sequence ID" value="CEJ90317.1"/>
    <property type="molecule type" value="Genomic_DNA"/>
</dbReference>
<proteinExistence type="predicted"/>
<evidence type="ECO:0000256" key="6">
    <source>
        <dbReference type="SAM" id="MobiDB-lite"/>
    </source>
</evidence>
<feature type="transmembrane region" description="Helical" evidence="7">
    <location>
        <begin position="169"/>
        <end position="190"/>
    </location>
</feature>
<feature type="transmembrane region" description="Helical" evidence="7">
    <location>
        <begin position="335"/>
        <end position="352"/>
    </location>
</feature>
<dbReference type="AlphaFoldDB" id="A0A0A1TKC4"/>
<feature type="transmembrane region" description="Helical" evidence="7">
    <location>
        <begin position="109"/>
        <end position="128"/>
    </location>
</feature>
<dbReference type="Gene3D" id="1.20.1250.20">
    <property type="entry name" value="MFS general substrate transporter like domains"/>
    <property type="match status" value="2"/>
</dbReference>
<sequence>MAEEKLPAGASDASTSSDAAVSDVDNAALNRRVTRKCDIRLVPILGGLYFTAFLDRVNIANAKLNGFEADLHMPDNGYNTAIWIFFLSFVLLEVPCNIFLNWHRMQPNYWLGLMMFLLGIVSMCQGLTQSAGGLYACRFIMGALEGSLGPGAALLMGQYYRRHEFGPRFACFFVCALASTAVSSFLAYAIGHMEGVHGIRSWRWIFILEGIASILYAALSFFIIPPFPKDAKFLTEEERRCLLERLERERGGEKVSMRDIRWTKILFNWKVWLATFIYFCGDLSSSSNVSFSPTILTQLNWKASQAQIHQIPIYCVAIVTSIIAHILSARAGVRFPFILIGCSVSLIGWSIQIAQLTHNPSVRYFGLFMISAGASLTMPLSVVWLNNNLEGRPEKAVAAALQMGFGNSANFVSSNMFIKREAPYYWTAFTVGTTFAVLGIVATLVCAALLARENRALDEKEKRGEATDGTEDGFSKGTKFRNTL</sequence>
<feature type="transmembrane region" description="Helical" evidence="7">
    <location>
        <begin position="80"/>
        <end position="102"/>
    </location>
</feature>
<organism evidence="8 9">
    <name type="scientific">[Torrubiella] hemipterigena</name>
    <dbReference type="NCBI Taxonomy" id="1531966"/>
    <lineage>
        <taxon>Eukaryota</taxon>
        <taxon>Fungi</taxon>
        <taxon>Dikarya</taxon>
        <taxon>Ascomycota</taxon>
        <taxon>Pezizomycotina</taxon>
        <taxon>Sordariomycetes</taxon>
        <taxon>Hypocreomycetidae</taxon>
        <taxon>Hypocreales</taxon>
        <taxon>Clavicipitaceae</taxon>
        <taxon>Clavicipitaceae incertae sedis</taxon>
        <taxon>'Torrubiella' clade</taxon>
    </lineage>
</organism>
<gene>
    <name evidence="8" type="ORF">VHEMI06108</name>
</gene>
<dbReference type="Pfam" id="PF07690">
    <property type="entry name" value="MFS_1"/>
    <property type="match status" value="1"/>
</dbReference>
<feature type="transmembrane region" description="Helical" evidence="7">
    <location>
        <begin position="271"/>
        <end position="291"/>
    </location>
</feature>
<dbReference type="PANTHER" id="PTHR43791">
    <property type="entry name" value="PERMEASE-RELATED"/>
    <property type="match status" value="1"/>
</dbReference>
<keyword evidence="4 7" id="KW-1133">Transmembrane helix</keyword>
<accession>A0A0A1TKC4</accession>
<feature type="transmembrane region" description="Helical" evidence="7">
    <location>
        <begin position="311"/>
        <end position="328"/>
    </location>
</feature>